<feature type="region of interest" description="Disordered" evidence="1">
    <location>
        <begin position="173"/>
        <end position="195"/>
    </location>
</feature>
<protein>
    <submittedName>
        <fullName evidence="2">Uncharacterized protein</fullName>
    </submittedName>
</protein>
<dbReference type="PANTHER" id="PTHR10775">
    <property type="entry name" value="OS08G0208400 PROTEIN"/>
    <property type="match status" value="1"/>
</dbReference>
<dbReference type="AlphaFoldDB" id="A0AAV3R1C3"/>
<organism evidence="2 3">
    <name type="scientific">Lithospermum erythrorhizon</name>
    <name type="common">Purple gromwell</name>
    <name type="synonym">Lithospermum officinale var. erythrorhizon</name>
    <dbReference type="NCBI Taxonomy" id="34254"/>
    <lineage>
        <taxon>Eukaryota</taxon>
        <taxon>Viridiplantae</taxon>
        <taxon>Streptophyta</taxon>
        <taxon>Embryophyta</taxon>
        <taxon>Tracheophyta</taxon>
        <taxon>Spermatophyta</taxon>
        <taxon>Magnoliopsida</taxon>
        <taxon>eudicotyledons</taxon>
        <taxon>Gunneridae</taxon>
        <taxon>Pentapetalae</taxon>
        <taxon>asterids</taxon>
        <taxon>lamiids</taxon>
        <taxon>Boraginales</taxon>
        <taxon>Boraginaceae</taxon>
        <taxon>Boraginoideae</taxon>
        <taxon>Lithospermeae</taxon>
        <taxon>Lithospermum</taxon>
    </lineage>
</organism>
<name>A0AAV3R1C3_LITER</name>
<sequence>MAHRRFLDADHPWHYDTKAFDGEMEKMAAPEPLDIPGKSKDHHKARLDLQEMGIRPELHPQESGDDREHEEVVKQKLENNKKRRWSEAQQHNNELTRWFKEKVELDNAPKHIKWLSLGPSTIARRHFFYAEGQYEDTHTNRLREPVEIQNVVIVNDDEIRLCREGVSERVNVHQMDERTENDSDVDETDWDWMEQ</sequence>
<reference evidence="2 3" key="1">
    <citation type="submission" date="2024-01" db="EMBL/GenBank/DDBJ databases">
        <title>The complete chloroplast genome sequence of Lithospermum erythrorhizon: insights into the phylogenetic relationship among Boraginaceae species and the maternal lineages of purple gromwells.</title>
        <authorList>
            <person name="Okada T."/>
            <person name="Watanabe K."/>
        </authorList>
    </citation>
    <scope>NUCLEOTIDE SEQUENCE [LARGE SCALE GENOMIC DNA]</scope>
</reference>
<keyword evidence="3" id="KW-1185">Reference proteome</keyword>
<dbReference type="EMBL" id="BAABME010023813">
    <property type="protein sequence ID" value="GAA0168887.1"/>
    <property type="molecule type" value="Genomic_DNA"/>
</dbReference>
<feature type="compositionally biased region" description="Acidic residues" evidence="1">
    <location>
        <begin position="182"/>
        <end position="195"/>
    </location>
</feature>
<comment type="caution">
    <text evidence="2">The sequence shown here is derived from an EMBL/GenBank/DDBJ whole genome shotgun (WGS) entry which is preliminary data.</text>
</comment>
<evidence type="ECO:0000313" key="2">
    <source>
        <dbReference type="EMBL" id="GAA0168887.1"/>
    </source>
</evidence>
<accession>A0AAV3R1C3</accession>
<evidence type="ECO:0000313" key="3">
    <source>
        <dbReference type="Proteomes" id="UP001454036"/>
    </source>
</evidence>
<gene>
    <name evidence="2" type="ORF">LIER_40666</name>
</gene>
<evidence type="ECO:0000256" key="1">
    <source>
        <dbReference type="SAM" id="MobiDB-lite"/>
    </source>
</evidence>
<dbReference type="Proteomes" id="UP001454036">
    <property type="component" value="Unassembled WGS sequence"/>
</dbReference>
<dbReference type="PANTHER" id="PTHR10775:SF190">
    <property type="entry name" value="TNP2-LIKE TRANSPOSON PROTEIN"/>
    <property type="match status" value="1"/>
</dbReference>
<proteinExistence type="predicted"/>